<evidence type="ECO:0000313" key="1">
    <source>
        <dbReference type="EMBL" id="CAG9324238.1"/>
    </source>
</evidence>
<gene>
    <name evidence="1" type="ORF">BSTOLATCC_MIC36033</name>
</gene>
<sequence length="71" mass="8271">MQPAKSFCIFPGVRQSYAGSERMSYGIRKHDRGKSKNKQLVWDILKIVHDYLILFLKIFIANTQLDRRSVG</sequence>
<protein>
    <submittedName>
        <fullName evidence="1">Uncharacterized protein</fullName>
    </submittedName>
</protein>
<evidence type="ECO:0000313" key="2">
    <source>
        <dbReference type="Proteomes" id="UP001162131"/>
    </source>
</evidence>
<organism evidence="1 2">
    <name type="scientific">Blepharisma stoltei</name>
    <dbReference type="NCBI Taxonomy" id="1481888"/>
    <lineage>
        <taxon>Eukaryota</taxon>
        <taxon>Sar</taxon>
        <taxon>Alveolata</taxon>
        <taxon>Ciliophora</taxon>
        <taxon>Postciliodesmatophora</taxon>
        <taxon>Heterotrichea</taxon>
        <taxon>Heterotrichida</taxon>
        <taxon>Blepharismidae</taxon>
        <taxon>Blepharisma</taxon>
    </lineage>
</organism>
<dbReference type="AlphaFoldDB" id="A0AAU9JF61"/>
<name>A0AAU9JF61_9CILI</name>
<dbReference type="Proteomes" id="UP001162131">
    <property type="component" value="Unassembled WGS sequence"/>
</dbReference>
<keyword evidence="2" id="KW-1185">Reference proteome</keyword>
<proteinExistence type="predicted"/>
<comment type="caution">
    <text evidence="1">The sequence shown here is derived from an EMBL/GenBank/DDBJ whole genome shotgun (WGS) entry which is preliminary data.</text>
</comment>
<dbReference type="EMBL" id="CAJZBQ010000036">
    <property type="protein sequence ID" value="CAG9324238.1"/>
    <property type="molecule type" value="Genomic_DNA"/>
</dbReference>
<reference evidence="1" key="1">
    <citation type="submission" date="2021-09" db="EMBL/GenBank/DDBJ databases">
        <authorList>
            <consortium name="AG Swart"/>
            <person name="Singh M."/>
            <person name="Singh A."/>
            <person name="Seah K."/>
            <person name="Emmerich C."/>
        </authorList>
    </citation>
    <scope>NUCLEOTIDE SEQUENCE</scope>
    <source>
        <strain evidence="1">ATCC30299</strain>
    </source>
</reference>
<accession>A0AAU9JF61</accession>